<dbReference type="OrthoDB" id="9797568at2"/>
<accession>A0A4Q7WUP3</accession>
<evidence type="ECO:0000313" key="3">
    <source>
        <dbReference type="Proteomes" id="UP000292027"/>
    </source>
</evidence>
<dbReference type="Proteomes" id="UP000292027">
    <property type="component" value="Unassembled WGS sequence"/>
</dbReference>
<dbReference type="PANTHER" id="PTHR37298">
    <property type="entry name" value="UPF0111 PROTEIN YKAA"/>
    <property type="match status" value="1"/>
</dbReference>
<dbReference type="EMBL" id="SHKR01000013">
    <property type="protein sequence ID" value="RZU14081.1"/>
    <property type="molecule type" value="Genomic_DNA"/>
</dbReference>
<keyword evidence="3" id="KW-1185">Reference proteome</keyword>
<comment type="similarity">
    <text evidence="1">Belongs to the UPF0111 family.</text>
</comment>
<comment type="caution">
    <text evidence="2">The sequence shown here is derived from an EMBL/GenBank/DDBJ whole genome shotgun (WGS) entry which is preliminary data.</text>
</comment>
<protein>
    <recommendedName>
        <fullName evidence="4">DUF47 domain-containing protein</fullName>
    </recommendedName>
</protein>
<gene>
    <name evidence="2" type="ORF">EV645_4943</name>
</gene>
<dbReference type="RefSeq" id="WP_130446264.1">
    <property type="nucleotide sequence ID" value="NZ_SHKR01000013.1"/>
</dbReference>
<evidence type="ECO:0000313" key="2">
    <source>
        <dbReference type="EMBL" id="RZU14081.1"/>
    </source>
</evidence>
<dbReference type="Pfam" id="PF01865">
    <property type="entry name" value="PhoU_div"/>
    <property type="match status" value="1"/>
</dbReference>
<dbReference type="Gene3D" id="1.20.58.220">
    <property type="entry name" value="Phosphate transport system protein phou homolog 2, domain 2"/>
    <property type="match status" value="1"/>
</dbReference>
<evidence type="ECO:0008006" key="4">
    <source>
        <dbReference type="Google" id="ProtNLM"/>
    </source>
</evidence>
<sequence>MPLRLRPNDPTFYDLFTESANHLVDGSRIMAELLGSTAGTGLSASHQIAAQMKDAEHAADETTHSIIRRVNSTFVTPFDREDIYRLASDLDDVMDFMEEAVDTVHLFNLEKLPEEIAEQIEVLQRMAQLTAETMPRLRTMKDLAEYWIEINRLENTGDAVHRRLIAKLFSGEYEALTVMKLKTVVDLLEAAIDAFEHVANTVEQIAVKES</sequence>
<dbReference type="InterPro" id="IPR018445">
    <property type="entry name" value="Put_Phosphate_transp_reg"/>
</dbReference>
<dbReference type="PANTHER" id="PTHR37298:SF1">
    <property type="entry name" value="UPF0111 PROTEIN YKAA"/>
    <property type="match status" value="1"/>
</dbReference>
<organism evidence="2 3">
    <name type="scientific">Kribbella rubisoli</name>
    <dbReference type="NCBI Taxonomy" id="3075929"/>
    <lineage>
        <taxon>Bacteria</taxon>
        <taxon>Bacillati</taxon>
        <taxon>Actinomycetota</taxon>
        <taxon>Actinomycetes</taxon>
        <taxon>Propionibacteriales</taxon>
        <taxon>Kribbellaceae</taxon>
        <taxon>Kribbella</taxon>
    </lineage>
</organism>
<dbReference type="AlphaFoldDB" id="A0A4Q7WUP3"/>
<dbReference type="InterPro" id="IPR052912">
    <property type="entry name" value="UPF0111_domain"/>
</dbReference>
<reference evidence="2 3" key="1">
    <citation type="journal article" date="2015" name="Stand. Genomic Sci.">
        <title>Genomic Encyclopedia of Bacterial and Archaeal Type Strains, Phase III: the genomes of soil and plant-associated and newly described type strains.</title>
        <authorList>
            <person name="Whitman W.B."/>
            <person name="Woyke T."/>
            <person name="Klenk H.P."/>
            <person name="Zhou Y."/>
            <person name="Lilburn T.G."/>
            <person name="Beck B.J."/>
            <person name="De Vos P."/>
            <person name="Vandamme P."/>
            <person name="Eisen J.A."/>
            <person name="Garrity G."/>
            <person name="Hugenholtz P."/>
            <person name="Kyrpides N.C."/>
        </authorList>
    </citation>
    <scope>NUCLEOTIDE SEQUENCE [LARGE SCALE GENOMIC DNA]</scope>
    <source>
        <strain evidence="2 3">VKM Ac-2540</strain>
    </source>
</reference>
<proteinExistence type="inferred from homology"/>
<name>A0A4Q7WUP3_9ACTN</name>
<dbReference type="InterPro" id="IPR038078">
    <property type="entry name" value="PhoU-like_sf"/>
</dbReference>
<evidence type="ECO:0000256" key="1">
    <source>
        <dbReference type="ARBA" id="ARBA00008591"/>
    </source>
</evidence>